<feature type="region of interest" description="Disordered" evidence="1">
    <location>
        <begin position="1"/>
        <end position="61"/>
    </location>
</feature>
<accession>A0A268RCD3</accession>
<evidence type="ECO:0000313" key="2">
    <source>
        <dbReference type="EMBL" id="PAF17840.1"/>
    </source>
</evidence>
<feature type="non-terminal residue" evidence="2">
    <location>
        <position position="93"/>
    </location>
</feature>
<feature type="compositionally biased region" description="Basic and acidic residues" evidence="1">
    <location>
        <begin position="24"/>
        <end position="51"/>
    </location>
</feature>
<evidence type="ECO:0000313" key="3">
    <source>
        <dbReference type="Proteomes" id="UP000216133"/>
    </source>
</evidence>
<organism evidence="2 3">
    <name type="scientific">Shouchella clausii</name>
    <name type="common">Alkalihalobacillus clausii</name>
    <dbReference type="NCBI Taxonomy" id="79880"/>
    <lineage>
        <taxon>Bacteria</taxon>
        <taxon>Bacillati</taxon>
        <taxon>Bacillota</taxon>
        <taxon>Bacilli</taxon>
        <taxon>Bacillales</taxon>
        <taxon>Bacillaceae</taxon>
        <taxon>Shouchella</taxon>
    </lineage>
</organism>
<name>A0A268RCD3_SHOCL</name>
<evidence type="ECO:0000256" key="1">
    <source>
        <dbReference type="SAM" id="MobiDB-lite"/>
    </source>
</evidence>
<sequence>SSEQITSDNNSISEAKDEESDPEPLAREEDPQEDHAQLSGDPEKESNDDISMKSVSSEISPTAVYEEDLAGKEFLTYAIPDKEAQNIVPVSVL</sequence>
<feature type="non-terminal residue" evidence="2">
    <location>
        <position position="1"/>
    </location>
</feature>
<feature type="compositionally biased region" description="Polar residues" evidence="1">
    <location>
        <begin position="1"/>
        <end position="13"/>
    </location>
</feature>
<reference evidence="2 3" key="1">
    <citation type="submission" date="2017-07" db="EMBL/GenBank/DDBJ databases">
        <title>Isolation and whole genome analysis of endospore-forming bacteria from heroin.</title>
        <authorList>
            <person name="Kalinowski J."/>
            <person name="Ahrens B."/>
            <person name="Al-Dilaimi A."/>
            <person name="Winkler A."/>
            <person name="Wibberg D."/>
            <person name="Schleenbecker U."/>
            <person name="Ruckert C."/>
            <person name="Wolfel R."/>
            <person name="Grass G."/>
        </authorList>
    </citation>
    <scope>NUCLEOTIDE SEQUENCE [LARGE SCALE GENOMIC DNA]</scope>
    <source>
        <strain evidence="2 3">7523-2</strain>
    </source>
</reference>
<dbReference type="EMBL" id="NPBS01000409">
    <property type="protein sequence ID" value="PAF17840.1"/>
    <property type="molecule type" value="Genomic_DNA"/>
</dbReference>
<dbReference type="Proteomes" id="UP000216133">
    <property type="component" value="Unassembled WGS sequence"/>
</dbReference>
<dbReference type="AlphaFoldDB" id="A0A268RCD3"/>
<protein>
    <submittedName>
        <fullName evidence="2">Uncharacterized protein</fullName>
    </submittedName>
</protein>
<proteinExistence type="predicted"/>
<comment type="caution">
    <text evidence="2">The sequence shown here is derived from an EMBL/GenBank/DDBJ whole genome shotgun (WGS) entry which is preliminary data.</text>
</comment>
<gene>
    <name evidence="2" type="ORF">CHH61_23775</name>
</gene>